<dbReference type="KEGG" id="dpp:DICPUDRAFT_147099"/>
<dbReference type="InterPro" id="IPR045353">
    <property type="entry name" value="LAIKA"/>
</dbReference>
<dbReference type="eggNOG" id="KOG4246">
    <property type="taxonomic scope" value="Eukaryota"/>
</dbReference>
<feature type="region of interest" description="Disordered" evidence="2">
    <location>
        <begin position="64"/>
        <end position="84"/>
    </location>
</feature>
<dbReference type="SMART" id="SM01122">
    <property type="entry name" value="DBC1"/>
    <property type="match status" value="1"/>
</dbReference>
<dbReference type="InParanoid" id="F0Z7N3"/>
<dbReference type="GO" id="GO:0005509">
    <property type="term" value="F:calcium ion binding"/>
    <property type="evidence" value="ECO:0007669"/>
    <property type="project" value="InterPro"/>
</dbReference>
<dbReference type="AlphaFoldDB" id="F0Z7N3"/>
<feature type="region of interest" description="Disordered" evidence="2">
    <location>
        <begin position="799"/>
        <end position="818"/>
    </location>
</feature>
<dbReference type="RefSeq" id="XP_003283394.1">
    <property type="nucleotide sequence ID" value="XM_003283346.1"/>
</dbReference>
<dbReference type="PANTHER" id="PTHR14304:SF11">
    <property type="entry name" value="SAP DOMAIN-CONTAINING PROTEIN"/>
    <property type="match status" value="1"/>
</dbReference>
<feature type="compositionally biased region" description="Basic and acidic residues" evidence="2">
    <location>
        <begin position="253"/>
        <end position="271"/>
    </location>
</feature>
<dbReference type="PROSITE" id="PS50222">
    <property type="entry name" value="EF_HAND_2"/>
    <property type="match status" value="1"/>
</dbReference>
<evidence type="ECO:0000313" key="5">
    <source>
        <dbReference type="Proteomes" id="UP000001064"/>
    </source>
</evidence>
<feature type="domain" description="EF-hand" evidence="3">
    <location>
        <begin position="675"/>
        <end position="710"/>
    </location>
</feature>
<name>F0Z7N3_DICPU</name>
<dbReference type="VEuPathDB" id="AmoebaDB:DICPUDRAFT_147099"/>
<dbReference type="Pfam" id="PF14443">
    <property type="entry name" value="DBC1"/>
    <property type="match status" value="1"/>
</dbReference>
<dbReference type="SUPFAM" id="SSF47473">
    <property type="entry name" value="EF-hand"/>
    <property type="match status" value="1"/>
</dbReference>
<dbReference type="GeneID" id="10509299"/>
<reference evidence="5" key="1">
    <citation type="journal article" date="2011" name="Genome Biol.">
        <title>Comparative genomics of the social amoebae Dictyostelium discoideum and Dictyostelium purpureum.</title>
        <authorList>
            <consortium name="US DOE Joint Genome Institute (JGI-PGF)"/>
            <person name="Sucgang R."/>
            <person name="Kuo A."/>
            <person name="Tian X."/>
            <person name="Salerno W."/>
            <person name="Parikh A."/>
            <person name="Feasley C.L."/>
            <person name="Dalin E."/>
            <person name="Tu H."/>
            <person name="Huang E."/>
            <person name="Barry K."/>
            <person name="Lindquist E."/>
            <person name="Shapiro H."/>
            <person name="Bruce D."/>
            <person name="Schmutz J."/>
            <person name="Salamov A."/>
            <person name="Fey P."/>
            <person name="Gaudet P."/>
            <person name="Anjard C."/>
            <person name="Babu M.M."/>
            <person name="Basu S."/>
            <person name="Bushmanova Y."/>
            <person name="van der Wel H."/>
            <person name="Katoh-Kurasawa M."/>
            <person name="Dinh C."/>
            <person name="Coutinho P.M."/>
            <person name="Saito T."/>
            <person name="Elias M."/>
            <person name="Schaap P."/>
            <person name="Kay R.R."/>
            <person name="Henrissat B."/>
            <person name="Eichinger L."/>
            <person name="Rivero F."/>
            <person name="Putnam N.H."/>
            <person name="West C.M."/>
            <person name="Loomis W.F."/>
            <person name="Chisholm R.L."/>
            <person name="Shaulsky G."/>
            <person name="Strassmann J.E."/>
            <person name="Queller D.C."/>
            <person name="Kuspa A."/>
            <person name="Grigoriev I.V."/>
        </authorList>
    </citation>
    <scope>NUCLEOTIDE SEQUENCE [LARGE SCALE GENOMIC DNA]</scope>
    <source>
        <strain evidence="5">QSDP1</strain>
    </source>
</reference>
<evidence type="ECO:0000259" key="3">
    <source>
        <dbReference type="PROSITE" id="PS50222"/>
    </source>
</evidence>
<feature type="compositionally biased region" description="Low complexity" evidence="2">
    <location>
        <begin position="74"/>
        <end position="84"/>
    </location>
</feature>
<dbReference type="FunCoup" id="F0Z7N3">
    <property type="interactions" value="1"/>
</dbReference>
<feature type="compositionally biased region" description="Basic and acidic residues" evidence="2">
    <location>
        <begin position="601"/>
        <end position="631"/>
    </location>
</feature>
<feature type="region of interest" description="Disordered" evidence="2">
    <location>
        <begin position="825"/>
        <end position="867"/>
    </location>
</feature>
<protein>
    <recommendedName>
        <fullName evidence="3">EF-hand domain-containing protein</fullName>
    </recommendedName>
</protein>
<dbReference type="GO" id="GO:0006355">
    <property type="term" value="P:regulation of DNA-templated transcription"/>
    <property type="evidence" value="ECO:0000318"/>
    <property type="project" value="GO_Central"/>
</dbReference>
<dbReference type="Pfam" id="PF19256">
    <property type="entry name" value="LAIKA"/>
    <property type="match status" value="1"/>
</dbReference>
<proteinExistence type="predicted"/>
<dbReference type="InterPro" id="IPR011992">
    <property type="entry name" value="EF-hand-dom_pair"/>
</dbReference>
<feature type="region of interest" description="Disordered" evidence="2">
    <location>
        <begin position="585"/>
        <end position="674"/>
    </location>
</feature>
<feature type="compositionally biased region" description="Acidic residues" evidence="2">
    <location>
        <begin position="829"/>
        <end position="846"/>
    </location>
</feature>
<keyword evidence="5" id="KW-1185">Reference proteome</keyword>
<feature type="compositionally biased region" description="Polar residues" evidence="2">
    <location>
        <begin position="853"/>
        <end position="867"/>
    </location>
</feature>
<feature type="region of interest" description="Disordered" evidence="2">
    <location>
        <begin position="747"/>
        <end position="787"/>
    </location>
</feature>
<evidence type="ECO:0000256" key="2">
    <source>
        <dbReference type="SAM" id="MobiDB-lite"/>
    </source>
</evidence>
<feature type="compositionally biased region" description="Low complexity" evidence="2">
    <location>
        <begin position="773"/>
        <end position="787"/>
    </location>
</feature>
<feature type="compositionally biased region" description="Low complexity" evidence="2">
    <location>
        <begin position="230"/>
        <end position="241"/>
    </location>
</feature>
<feature type="region of interest" description="Disordered" evidence="2">
    <location>
        <begin position="230"/>
        <end position="271"/>
    </location>
</feature>
<evidence type="ECO:0000313" key="4">
    <source>
        <dbReference type="EMBL" id="EGC40045.1"/>
    </source>
</evidence>
<feature type="compositionally biased region" description="Polar residues" evidence="2">
    <location>
        <begin position="64"/>
        <end position="73"/>
    </location>
</feature>
<organism evidence="4 5">
    <name type="scientific">Dictyostelium purpureum</name>
    <name type="common">Slime mold</name>
    <dbReference type="NCBI Taxonomy" id="5786"/>
    <lineage>
        <taxon>Eukaryota</taxon>
        <taxon>Amoebozoa</taxon>
        <taxon>Evosea</taxon>
        <taxon>Eumycetozoa</taxon>
        <taxon>Dictyostelia</taxon>
        <taxon>Dictyosteliales</taxon>
        <taxon>Dictyosteliaceae</taxon>
        <taxon>Dictyostelium</taxon>
    </lineage>
</organism>
<evidence type="ECO:0000256" key="1">
    <source>
        <dbReference type="ARBA" id="ARBA00023054"/>
    </source>
</evidence>
<feature type="compositionally biased region" description="Basic and acidic residues" evidence="2">
    <location>
        <begin position="653"/>
        <end position="674"/>
    </location>
</feature>
<dbReference type="STRING" id="5786.F0Z7N3"/>
<dbReference type="OrthoDB" id="21006at2759"/>
<dbReference type="InterPro" id="IPR002048">
    <property type="entry name" value="EF_hand_dom"/>
</dbReference>
<dbReference type="GO" id="GO:0005634">
    <property type="term" value="C:nucleus"/>
    <property type="evidence" value="ECO:0000318"/>
    <property type="project" value="GO_Central"/>
</dbReference>
<dbReference type="Proteomes" id="UP000001064">
    <property type="component" value="Unassembled WGS sequence"/>
</dbReference>
<gene>
    <name evidence="4" type="ORF">DICPUDRAFT_147099</name>
</gene>
<sequence length="867" mass="100077">MNQMSNQGMNMSNMNMNNNMNQMGNQNNNMNQMGNQGFNNMRFNNNNNNNMLYNQSFDPRMNQQVNRTSPQQSNRNMGNQNYMSNNNNNNNNNMGNMGNQNYIPNNNMGNNMSNMNNMGNNMNNMNNMQNNNNNMNNMGNMPNNYNVPNNNNNINNNNNMNNMGMNNMAMNNNNNMNSMGMNNMPNNMGMSNIPNNNNNMNNNMNLGNMPNNNNNMNMGNNLNNNMNMGNNMNQNNFNNFMKDIPRGSGSSWDYDKENRKSSDSHSGSDKKYIVRIPSHQFTQENYDYTSLKNIFPRLQISPDFTRLVASWVETTDGADQSVNINQTIPFYIDYKDFCIEKIDINNTSFSGANKLNKPVISGNCIKYNAKVMLYSYYSNSEDPSISKRLKFLVAKEDKDISCIGGSWNPELDGEDINDPQTLINTAIRTTKEYTQIDLSSVKKWVKFMEVHYYRPPTDEFSFYQEITVVYIPNISEIPPLDVETLMKNNSKGLETDKQGEEQSTITPNTILPHNSKKFYTVTTPSSDGNKFKAMMLSLDGLLDYDETDVHESTFEASLFSELFYLMLARDMGTTILNTIINYRTPSSEEDTSSNTTHKRKRDETDRSSESRDPAGKTEHQGENHEEKKIKIDGSNGNIPNGLEHGEVSGGDQGENKDASSPSKDESNRSSADCQRDDAKSLEAFQFFDINKTLYLKEEDVENIIHNLGLYLSKYYVQNVVQKVSTEYNPKQGRVYYEKILKKYLLIQHQQHQHQQHHQQQNQHSQHYHHQQHHQQNQQDNQEQHNQNNADQYDQEQNNQMVQDQQDQYNQQEHNQQNEHNPDKQVFENTEQDNTEQNDQVASEDEQPIVVDLESQNFEQPQENIANE</sequence>
<dbReference type="PANTHER" id="PTHR14304">
    <property type="entry name" value="CELL DIVISION CYCLE AND APOPTOSIS REGULATOR PROTEIN"/>
    <property type="match status" value="1"/>
</dbReference>
<dbReference type="InterPro" id="IPR025224">
    <property type="entry name" value="CCAR1/CCAR2"/>
</dbReference>
<feature type="compositionally biased region" description="Low complexity" evidence="2">
    <location>
        <begin position="799"/>
        <end position="814"/>
    </location>
</feature>
<dbReference type="EMBL" id="GL870947">
    <property type="protein sequence ID" value="EGC40045.1"/>
    <property type="molecule type" value="Genomic_DNA"/>
</dbReference>
<accession>F0Z7N3</accession>
<dbReference type="InterPro" id="IPR025954">
    <property type="entry name" value="DBC1/CARP1_inactive_NUDIX"/>
</dbReference>
<keyword evidence="1" id="KW-0175">Coiled coil</keyword>